<dbReference type="Gene3D" id="2.130.10.10">
    <property type="entry name" value="YVTN repeat-like/Quinoprotein amine dehydrogenase"/>
    <property type="match status" value="1"/>
</dbReference>
<feature type="signal peptide" evidence="4">
    <location>
        <begin position="1"/>
        <end position="27"/>
    </location>
</feature>
<reference evidence="6 7" key="1">
    <citation type="submission" date="2021-08" db="EMBL/GenBank/DDBJ databases">
        <authorList>
            <person name="Peeters C."/>
        </authorList>
    </citation>
    <scope>NUCLEOTIDE SEQUENCE [LARGE SCALE GENOMIC DNA]</scope>
    <source>
        <strain evidence="6 7">LMG 32289</strain>
    </source>
</reference>
<proteinExistence type="predicted"/>
<keyword evidence="4" id="KW-0732">Signal</keyword>
<keyword evidence="2" id="KW-0106">Calcium</keyword>
<evidence type="ECO:0000259" key="5">
    <source>
        <dbReference type="Pfam" id="PF05567"/>
    </source>
</evidence>
<dbReference type="InterPro" id="IPR008707">
    <property type="entry name" value="B-propeller_PilY1"/>
</dbReference>
<sequence length="1303" mass="141706">MIFDLIAQGTRRLWAILPASLMASALAAPSQPTIDIATSPLSLSLERAYPNVLLTLSVEWPTAGAAYRGSYAKTEEYVGYFNPRRCYTYDEKLGYFVGSGNTDSTYECEGKFSGNFMNWAAASAIDELRMAMTGGDRVIDKRDQTVLQRALVPSYAFRFRQVFPAKVLDGSGKSSRPSGVTPFKHGELHIASCGNHVFFSPIYDQSATCDRLGSYNDTATERRAFRAQVMVCDRDEALSRTELCHSYNGRDYKPIGQMQRYASKTRFAAFSYLNDNYSNRYGGVLRAPMKYVGPTATDSKFRPIANSTPEWDENGVLRVNPLGDRTYGQSGVINYLNKFGRTSLPAMDGPPATDRLDNPSGNYKGTDPISELFYESIRYLQYHPDGPTPEAFGAGWERFTDKFPAYNKWEEDPLLGSCQRNYVILIGDIDANLDHYVPGNSKPPSETWDAVRPVDTFSGFDVMKWTNKVGALETNTPEAGNRHPLRSAFLNLGRGYQVVPYRSYYLAGTAYWAHTSEFNPNRKEARVTTYAIDVNQGGDGTVRDTERQSQIYLAAKYGGFRNELADGGNGDGNPFLALESGGTAVPSNKEWEAAPPGSNVPYNWFLASQPRKMIDGIKQIFEQIASGSAGMGGMAVNTSRIQPGSTAAMAFVPGYDVQWNGTLTASPLAAPKGKNAPIALSSPQWEAGERLGARKFESRSIFSLGGTGRAIPFTWDSLDSAQKSALDADPETGKPDGRGEQRLNYLRGDRSQEQATQAVVRPLRPRRTLLGDAVNSGPVHVGSPAGAGRSEAYETFRSKYASRAPMVYLGTNDGMLHGFDARTGYEVFAYVPRSVFRDLNQLTSPSYSHRNFVDATPVTGDAQIGDTWHTVLAGGLGGGAQGLYALDITDPEGSRRGRAFGPGDVLWEFTDRDDPDMGNVMGTPSIARLRTGYDALGKPVEASFVVTGNGLNSNLADGDASSRPTSALFLLRIDKPLSEPWKLNKNYFKIVTPRSVEPGVLNVPNGLSAPVVIANAAGLVHTVYAGNLLGHLWKFNLEVPSSSWHGDTNGVFPVSATTMRPEPLFRATSAAGDIQPITMAPSVAHALGGYMVLFGTGKYYELKDTQPDQPTPNAFYGIYDDGKQFVPDRSLLHELKTTSAQDGAAVAWHSDSGPIGWDRPAKPGWLLDFFDPAERQTTAATLANGFVHFNSLTTSTQTCNSPGNSRSYSANILTGMPADRVSGKLSTDGILGPPLSLAIGTTLEQRSNTGQIRQTETQQVLTMGTTGKTTSSTPTTASSIAGRLNWREIRNFGQHGSWSPSTP</sequence>
<evidence type="ECO:0000313" key="7">
    <source>
        <dbReference type="Proteomes" id="UP000706525"/>
    </source>
</evidence>
<evidence type="ECO:0000256" key="1">
    <source>
        <dbReference type="ARBA" id="ARBA00022723"/>
    </source>
</evidence>
<comment type="caution">
    <text evidence="6">The sequence shown here is derived from an EMBL/GenBank/DDBJ whole genome shotgun (WGS) entry which is preliminary data.</text>
</comment>
<evidence type="ECO:0000256" key="4">
    <source>
        <dbReference type="SAM" id="SignalP"/>
    </source>
</evidence>
<dbReference type="Pfam" id="PF05567">
    <property type="entry name" value="T4P_PilY1"/>
    <property type="match status" value="1"/>
</dbReference>
<organism evidence="6 7">
    <name type="scientific">Cupriavidus pampae</name>
    <dbReference type="NCBI Taxonomy" id="659251"/>
    <lineage>
        <taxon>Bacteria</taxon>
        <taxon>Pseudomonadati</taxon>
        <taxon>Pseudomonadota</taxon>
        <taxon>Betaproteobacteria</taxon>
        <taxon>Burkholderiales</taxon>
        <taxon>Burkholderiaceae</taxon>
        <taxon>Cupriavidus</taxon>
    </lineage>
</organism>
<protein>
    <submittedName>
        <fullName evidence="6">Type IV pilus biogenesis factor PilY1</fullName>
    </submittedName>
</protein>
<dbReference type="Proteomes" id="UP000706525">
    <property type="component" value="Unassembled WGS sequence"/>
</dbReference>
<keyword evidence="7" id="KW-1185">Reference proteome</keyword>
<feature type="compositionally biased region" description="Basic and acidic residues" evidence="3">
    <location>
        <begin position="731"/>
        <end position="752"/>
    </location>
</feature>
<dbReference type="RefSeq" id="WP_223984828.1">
    <property type="nucleotide sequence ID" value="NZ_CAJZAG010000003.1"/>
</dbReference>
<evidence type="ECO:0000256" key="2">
    <source>
        <dbReference type="ARBA" id="ARBA00022837"/>
    </source>
</evidence>
<gene>
    <name evidence="6" type="primary">pilY1_2</name>
    <name evidence="6" type="ORF">LMG32289_01698</name>
</gene>
<evidence type="ECO:0000256" key="3">
    <source>
        <dbReference type="SAM" id="MobiDB-lite"/>
    </source>
</evidence>
<evidence type="ECO:0000313" key="6">
    <source>
        <dbReference type="EMBL" id="CAG9169495.1"/>
    </source>
</evidence>
<dbReference type="EMBL" id="CAJZAG010000003">
    <property type="protein sequence ID" value="CAG9169495.1"/>
    <property type="molecule type" value="Genomic_DNA"/>
</dbReference>
<dbReference type="InterPro" id="IPR015943">
    <property type="entry name" value="WD40/YVTN_repeat-like_dom_sf"/>
</dbReference>
<feature type="chain" id="PRO_5047048923" evidence="4">
    <location>
        <begin position="28"/>
        <end position="1303"/>
    </location>
</feature>
<name>A0ABN7YC47_9BURK</name>
<accession>A0ABN7YC47</accession>
<keyword evidence="1" id="KW-0479">Metal-binding</keyword>
<feature type="region of interest" description="Disordered" evidence="3">
    <location>
        <begin position="723"/>
        <end position="758"/>
    </location>
</feature>
<feature type="domain" description="PilY1 beta-propeller" evidence="5">
    <location>
        <begin position="770"/>
        <end position="1123"/>
    </location>
</feature>